<comment type="caution">
    <text evidence="1">The sequence shown here is derived from an EMBL/GenBank/DDBJ whole genome shotgun (WGS) entry which is preliminary data.</text>
</comment>
<name>A0A8X6K326_TRICU</name>
<dbReference type="AlphaFoldDB" id="A0A8X6K326"/>
<protein>
    <submittedName>
        <fullName evidence="1">Uncharacterized protein</fullName>
    </submittedName>
</protein>
<evidence type="ECO:0000313" key="2">
    <source>
        <dbReference type="Proteomes" id="UP000887116"/>
    </source>
</evidence>
<accession>A0A8X6K326</accession>
<proteinExistence type="predicted"/>
<dbReference type="EMBL" id="BMAO01009082">
    <property type="protein sequence ID" value="GFR28581.1"/>
    <property type="molecule type" value="Genomic_DNA"/>
</dbReference>
<dbReference type="Proteomes" id="UP000887116">
    <property type="component" value="Unassembled WGS sequence"/>
</dbReference>
<organism evidence="1 2">
    <name type="scientific">Trichonephila clavata</name>
    <name type="common">Joro spider</name>
    <name type="synonym">Nephila clavata</name>
    <dbReference type="NCBI Taxonomy" id="2740835"/>
    <lineage>
        <taxon>Eukaryota</taxon>
        <taxon>Metazoa</taxon>
        <taxon>Ecdysozoa</taxon>
        <taxon>Arthropoda</taxon>
        <taxon>Chelicerata</taxon>
        <taxon>Arachnida</taxon>
        <taxon>Araneae</taxon>
        <taxon>Araneomorphae</taxon>
        <taxon>Entelegynae</taxon>
        <taxon>Araneoidea</taxon>
        <taxon>Nephilidae</taxon>
        <taxon>Trichonephila</taxon>
    </lineage>
</organism>
<reference evidence="1" key="1">
    <citation type="submission" date="2020-07" db="EMBL/GenBank/DDBJ databases">
        <title>Multicomponent nature underlies the extraordinary mechanical properties of spider dragline silk.</title>
        <authorList>
            <person name="Kono N."/>
            <person name="Nakamura H."/>
            <person name="Mori M."/>
            <person name="Yoshida Y."/>
            <person name="Ohtoshi R."/>
            <person name="Malay A.D."/>
            <person name="Moran D.A.P."/>
            <person name="Tomita M."/>
            <person name="Numata K."/>
            <person name="Arakawa K."/>
        </authorList>
    </citation>
    <scope>NUCLEOTIDE SEQUENCE</scope>
</reference>
<evidence type="ECO:0000313" key="1">
    <source>
        <dbReference type="EMBL" id="GFR28581.1"/>
    </source>
</evidence>
<gene>
    <name evidence="1" type="ORF">TNCT_540231</name>
</gene>
<keyword evidence="2" id="KW-1185">Reference proteome</keyword>
<sequence>MCLKDFASSCMRLSASETKTYTYHICSDSLLRRLGIQGYFHGIREHMSEISAKTECHDTWREKEHGPTALCPLPAPCSETFL</sequence>